<dbReference type="PANTHER" id="PTHR10194:SF60">
    <property type="entry name" value="RAS GTPASE-ACTIVATING PROTEIN RASKOL"/>
    <property type="match status" value="1"/>
</dbReference>
<dbReference type="Pfam" id="PF12004">
    <property type="entry name" value="DAB2P_C"/>
    <property type="match status" value="1"/>
</dbReference>
<evidence type="ECO:0000259" key="5">
    <source>
        <dbReference type="PROSITE" id="PS50004"/>
    </source>
</evidence>
<proteinExistence type="predicted"/>
<dbReference type="GO" id="GO:0005096">
    <property type="term" value="F:GTPase activator activity"/>
    <property type="evidence" value="ECO:0007669"/>
    <property type="project" value="UniProtKB-KW"/>
</dbReference>
<reference evidence="7" key="1">
    <citation type="submission" date="2018-01" db="EMBL/GenBank/DDBJ databases">
        <title>An insight into the sialome of Amazonian anophelines.</title>
        <authorList>
            <person name="Ribeiro J.M."/>
            <person name="Scarpassa V."/>
            <person name="Calvo E."/>
        </authorList>
    </citation>
    <scope>NUCLEOTIDE SEQUENCE</scope>
</reference>
<dbReference type="Pfam" id="PF25321">
    <property type="entry name" value="PH_RASGAP"/>
    <property type="match status" value="1"/>
</dbReference>
<keyword evidence="1" id="KW-0343">GTPase activation</keyword>
<dbReference type="InterPro" id="IPR001936">
    <property type="entry name" value="RasGAP_dom"/>
</dbReference>
<dbReference type="VEuPathDB" id="VectorBase:ADAR2_011267"/>
<dbReference type="PROSITE" id="PS50018">
    <property type="entry name" value="RAS_GTPASE_ACTIV_2"/>
    <property type="match status" value="1"/>
</dbReference>
<evidence type="ECO:0000256" key="3">
    <source>
        <dbReference type="SAM" id="Coils"/>
    </source>
</evidence>
<feature type="region of interest" description="Disordered" evidence="4">
    <location>
        <begin position="1477"/>
        <end position="1499"/>
    </location>
</feature>
<dbReference type="InterPro" id="IPR021887">
    <property type="entry name" value="DAB2P_C"/>
</dbReference>
<evidence type="ECO:0000259" key="6">
    <source>
        <dbReference type="PROSITE" id="PS50018"/>
    </source>
</evidence>
<feature type="domain" description="C2" evidence="5">
    <location>
        <begin position="378"/>
        <end position="493"/>
    </location>
</feature>
<dbReference type="InterPro" id="IPR008936">
    <property type="entry name" value="Rho_GTPase_activation_prot"/>
</dbReference>
<feature type="domain" description="Ras-GAP" evidence="6">
    <location>
        <begin position="558"/>
        <end position="748"/>
    </location>
</feature>
<evidence type="ECO:0000256" key="1">
    <source>
        <dbReference type="ARBA" id="ARBA00022468"/>
    </source>
</evidence>
<protein>
    <submittedName>
        <fullName evidence="7">Putative ras gtpase-activating protein</fullName>
    </submittedName>
</protein>
<dbReference type="Gene3D" id="1.10.506.10">
    <property type="entry name" value="GTPase Activation - p120gap, domain 1"/>
    <property type="match status" value="2"/>
</dbReference>
<feature type="coiled-coil region" evidence="3">
    <location>
        <begin position="1372"/>
        <end position="1399"/>
    </location>
</feature>
<dbReference type="InterPro" id="IPR023152">
    <property type="entry name" value="RasGAP_CS"/>
</dbReference>
<dbReference type="CDD" id="cd04013">
    <property type="entry name" value="C2_SynGAP_like"/>
    <property type="match status" value="1"/>
</dbReference>
<dbReference type="EMBL" id="GGFL01001036">
    <property type="protein sequence ID" value="MBW65214.1"/>
    <property type="molecule type" value="Transcribed_RNA"/>
</dbReference>
<dbReference type="PROSITE" id="PS50004">
    <property type="entry name" value="C2"/>
    <property type="match status" value="1"/>
</dbReference>
<dbReference type="InterPro" id="IPR000008">
    <property type="entry name" value="C2_dom"/>
</dbReference>
<dbReference type="InterPro" id="IPR057606">
    <property type="entry name" value="SynGAP1-like_PH"/>
</dbReference>
<sequence>MNPIVHYTTIENDDRRLSTFYIALKTDNITSGKNDSDANRPFINKAQLCSSMEKNEERSIGRISIDQTEYQDHIEDQAEKNTKMKRVVLSPNAYKLAVPGNLTTSTSHITTSTVEENAMSLPTNSFVSSKVPITLLPSVEMGTTRGMLSTLPSECTLHSSANAKKSISFIRRNSSIKLYRHNSLLNSITSNCAMNSVGIGQPDVPVKALDTKQLYKFLSDKTAHENIFRSLLSLDENEIERTSALNADGSLKAVCLQRSAITQQARDKKLQSSSTLSNFFLKRSFRSIPLKRTNSVTKVYVSMRSTDDLRVSRSHENLLSNNVPSSSVDSTNGGTVSILPVHASLLGHRHGFQIYSASYGVKHYSCRSRQERDLWMHGLRKILFPNNINALRKDNSVKIWIYEAKLLSTKKRYFCEIYLDQALYGRTSSKLNIDLLFWGECLEFLDIPDSKIITIKVFREADKRKWRDKDLLIGTVHISILDTMPHIFCEEWYPILPEKKDGSSKSLSKQSQSTLRVKCRFQSLTILPINEYREFLTYLKKNYLKVCELIEPVIGVKAKEEIGQAMVLMMHSQNMAAPFLADVVGLDLLRIDDQRLTFRGNSLATKSMEAFLKLCGEQYLQDTLFVPIVKIIDSERDCEVDPMKTKGILLKQQQELRSAVEAIWKAILNSIHFFPFELRVCFSTFRERLKSLGREDISDNLISASLFLRFLCPAILSPNLFNITNEMPSARSTRNLTLVAKTLQTLANFTRFQGKEYFMEYLNSFIEQEAPRMKQFLFDISNLQLNPNNERTFDWSQHIDQGKHLAILHSLLLEALTKLSKDKRNELAPLETILESLSSLKQSEKILSLPEGFNEYEHSLVSTNKLSTANGLGQQTCDKVRQRLDNAMPHNEMKLTIHSSYDNLHYIHSLPEKKRTDNYQEQNLKMREREKEEKQTNSIINQGERASTLPRNMNCHWANLLKREEVEQENSFSRDTKDIIASDKQHVQMGLCLNDSMTRKFTPPALFSPLNIIQKKIDCSTFLKDMSSKLQRVVDHESNPSNMPMRLEDLQDLFNYADEQHVLKNNSTTENGRNNGLIIDENKTKHGACDKASSGNIPIKNEFPDSLSHRGISNELEINYQQLTRKVNNGRQISTFLSSDCAIIEPTFTAKNGDFLNVYTDSYRIDKSNEEPTNILKSDMFEEKRMKRQFIPRAVGKCVDLHEISNSQNNEGDRNFKPTTHFVGSDAINDISIQVDNRLSFTYDAALAGIASISVPNIEPSDSRHKYEHAIYSSGNRGSDMMKNPMVQYKRDEYLKIQNDHPKNDKKDYVRHTSNVAERECISDTEYRYNSSIGALQYIQCSKQSNSWNNNNKAIEEHIISNQMRLSNFQSVEQCEREIKRLQAALDAMRQKIETSEFKHELQTDLTNSTFPSNTIVGGLIGRLLVMEEELRREQQTMYLALSQKQRVIEAQGQQIAALDAANNRLLTALSSMQKKYQTDSTQIGEDSISRSFTDSQTK</sequence>
<evidence type="ECO:0000313" key="7">
    <source>
        <dbReference type="EMBL" id="MBW65214.1"/>
    </source>
</evidence>
<dbReference type="SUPFAM" id="SSF48350">
    <property type="entry name" value="GTPase activation domain, GAP"/>
    <property type="match status" value="1"/>
</dbReference>
<evidence type="ECO:0000256" key="4">
    <source>
        <dbReference type="SAM" id="MobiDB-lite"/>
    </source>
</evidence>
<keyword evidence="3" id="KW-0175">Coiled coil</keyword>
<dbReference type="SMART" id="SM00323">
    <property type="entry name" value="RasGAP"/>
    <property type="match status" value="1"/>
</dbReference>
<keyword evidence="2" id="KW-0597">Phosphoprotein</keyword>
<dbReference type="InterPro" id="IPR039360">
    <property type="entry name" value="Ras_GTPase"/>
</dbReference>
<dbReference type="SUPFAM" id="SSF49562">
    <property type="entry name" value="C2 domain (Calcium/lipid-binding domain, CaLB)"/>
    <property type="match status" value="1"/>
</dbReference>
<dbReference type="SUPFAM" id="SSF50729">
    <property type="entry name" value="PH domain-like"/>
    <property type="match status" value="1"/>
</dbReference>
<name>A0A2M4CIQ6_ANODA</name>
<dbReference type="CDD" id="cd05136">
    <property type="entry name" value="RasGAP_DAB2IP"/>
    <property type="match status" value="1"/>
</dbReference>
<organism evidence="7">
    <name type="scientific">Anopheles darlingi</name>
    <name type="common">Mosquito</name>
    <dbReference type="NCBI Taxonomy" id="43151"/>
    <lineage>
        <taxon>Eukaryota</taxon>
        <taxon>Metazoa</taxon>
        <taxon>Ecdysozoa</taxon>
        <taxon>Arthropoda</taxon>
        <taxon>Hexapoda</taxon>
        <taxon>Insecta</taxon>
        <taxon>Pterygota</taxon>
        <taxon>Neoptera</taxon>
        <taxon>Endopterygota</taxon>
        <taxon>Diptera</taxon>
        <taxon>Nematocera</taxon>
        <taxon>Culicoidea</taxon>
        <taxon>Culicidae</taxon>
        <taxon>Anophelinae</taxon>
        <taxon>Anopheles</taxon>
    </lineage>
</organism>
<dbReference type="InterPro" id="IPR035892">
    <property type="entry name" value="C2_domain_sf"/>
</dbReference>
<dbReference type="VEuPathDB" id="VectorBase:ADAC011106"/>
<accession>A0A2M4CIQ6</accession>
<dbReference type="PROSITE" id="PS00509">
    <property type="entry name" value="RAS_GTPASE_ACTIV_1"/>
    <property type="match status" value="1"/>
</dbReference>
<dbReference type="PANTHER" id="PTHR10194">
    <property type="entry name" value="RAS GTPASE-ACTIVATING PROTEINS"/>
    <property type="match status" value="1"/>
</dbReference>
<evidence type="ECO:0000256" key="2">
    <source>
        <dbReference type="ARBA" id="ARBA00022553"/>
    </source>
</evidence>
<dbReference type="Pfam" id="PF00616">
    <property type="entry name" value="RasGAP"/>
    <property type="match status" value="1"/>
</dbReference>